<dbReference type="EnsemblProtists" id="PYU1_T001090">
    <property type="protein sequence ID" value="PYU1_T001090"/>
    <property type="gene ID" value="PYU1_G001090"/>
</dbReference>
<dbReference type="HOGENOM" id="CLU_1869257_0_0_1"/>
<dbReference type="VEuPathDB" id="FungiDB:PYU1_G001090"/>
<sequence>MCNRTKRTTAESKVFRKSLRRAIEFVDAQHCKPSEGKVCARDCKKIRTVMCNYDAPCQSKVCIIWYGFGAHIEHCLNPNCELKYRVMLRETDHLLISKTLDLVDACAAVRAKRPLRVCIKQEGIADKSSFHQYNVSI</sequence>
<proteinExistence type="predicted"/>
<reference evidence="2" key="1">
    <citation type="journal article" date="2010" name="Genome Biol.">
        <title>Genome sequence of the necrotrophic plant pathogen Pythium ultimum reveals original pathogenicity mechanisms and effector repertoire.</title>
        <authorList>
            <person name="Levesque C.A."/>
            <person name="Brouwer H."/>
            <person name="Cano L."/>
            <person name="Hamilton J.P."/>
            <person name="Holt C."/>
            <person name="Huitema E."/>
            <person name="Raffaele S."/>
            <person name="Robideau G.P."/>
            <person name="Thines M."/>
            <person name="Win J."/>
            <person name="Zerillo M.M."/>
            <person name="Beakes G.W."/>
            <person name="Boore J.L."/>
            <person name="Busam D."/>
            <person name="Dumas B."/>
            <person name="Ferriera S."/>
            <person name="Fuerstenberg S.I."/>
            <person name="Gachon C.M."/>
            <person name="Gaulin E."/>
            <person name="Govers F."/>
            <person name="Grenville-Briggs L."/>
            <person name="Horner N."/>
            <person name="Hostetler J."/>
            <person name="Jiang R.H."/>
            <person name="Johnson J."/>
            <person name="Krajaejun T."/>
            <person name="Lin H."/>
            <person name="Meijer H.J."/>
            <person name="Moore B."/>
            <person name="Morris P."/>
            <person name="Phuntmart V."/>
            <person name="Puiu D."/>
            <person name="Shetty J."/>
            <person name="Stajich J.E."/>
            <person name="Tripathy S."/>
            <person name="Wawra S."/>
            <person name="van West P."/>
            <person name="Whitty B.R."/>
            <person name="Coutinho P.M."/>
            <person name="Henrissat B."/>
            <person name="Martin F."/>
            <person name="Thomas P.D."/>
            <person name="Tyler B.M."/>
            <person name="De Vries R.P."/>
            <person name="Kamoun S."/>
            <person name="Yandell M."/>
            <person name="Tisserat N."/>
            <person name="Buell C.R."/>
        </authorList>
    </citation>
    <scope>NUCLEOTIDE SEQUENCE</scope>
    <source>
        <strain evidence="2">DAOM:BR144</strain>
    </source>
</reference>
<protein>
    <submittedName>
        <fullName evidence="1">Uncharacterized protein</fullName>
    </submittedName>
</protein>
<keyword evidence="2" id="KW-1185">Reference proteome</keyword>
<evidence type="ECO:0000313" key="1">
    <source>
        <dbReference type="EnsemblProtists" id="PYU1_T001090"/>
    </source>
</evidence>
<dbReference type="Proteomes" id="UP000019132">
    <property type="component" value="Unassembled WGS sequence"/>
</dbReference>
<reference evidence="1" key="3">
    <citation type="submission" date="2015-02" db="UniProtKB">
        <authorList>
            <consortium name="EnsemblProtists"/>
        </authorList>
    </citation>
    <scope>IDENTIFICATION</scope>
    <source>
        <strain evidence="1">DAOM BR144</strain>
    </source>
</reference>
<name>K3W7Z9_GLOUD</name>
<organism evidence="1 2">
    <name type="scientific">Globisporangium ultimum (strain ATCC 200006 / CBS 805.95 / DAOM BR144)</name>
    <name type="common">Pythium ultimum</name>
    <dbReference type="NCBI Taxonomy" id="431595"/>
    <lineage>
        <taxon>Eukaryota</taxon>
        <taxon>Sar</taxon>
        <taxon>Stramenopiles</taxon>
        <taxon>Oomycota</taxon>
        <taxon>Peronosporomycetes</taxon>
        <taxon>Pythiales</taxon>
        <taxon>Pythiaceae</taxon>
        <taxon>Globisporangium</taxon>
    </lineage>
</organism>
<evidence type="ECO:0000313" key="2">
    <source>
        <dbReference type="Proteomes" id="UP000019132"/>
    </source>
</evidence>
<accession>K3W7Z9</accession>
<dbReference type="EMBL" id="GL376620">
    <property type="status" value="NOT_ANNOTATED_CDS"/>
    <property type="molecule type" value="Genomic_DNA"/>
</dbReference>
<dbReference type="eggNOG" id="ENOG502R0SK">
    <property type="taxonomic scope" value="Eukaryota"/>
</dbReference>
<dbReference type="InParanoid" id="K3W7Z9"/>
<dbReference type="AlphaFoldDB" id="K3W7Z9"/>
<reference evidence="2" key="2">
    <citation type="submission" date="2010-04" db="EMBL/GenBank/DDBJ databases">
        <authorList>
            <person name="Buell R."/>
            <person name="Hamilton J."/>
            <person name="Hostetler J."/>
        </authorList>
    </citation>
    <scope>NUCLEOTIDE SEQUENCE [LARGE SCALE GENOMIC DNA]</scope>
    <source>
        <strain evidence="2">DAOM:BR144</strain>
    </source>
</reference>